<gene>
    <name evidence="2" type="ORF">SCLCIDRAFT_43979</name>
</gene>
<dbReference type="HOGENOM" id="CLU_018294_8_1_1"/>
<name>A0A0C3EBB2_9AGAM</name>
<evidence type="ECO:0000313" key="3">
    <source>
        <dbReference type="Proteomes" id="UP000053989"/>
    </source>
</evidence>
<proteinExistence type="predicted"/>
<dbReference type="OrthoDB" id="162969at2759"/>
<feature type="non-terminal residue" evidence="2">
    <location>
        <position position="1"/>
    </location>
</feature>
<dbReference type="STRING" id="1036808.A0A0C3EBB2"/>
<keyword evidence="3" id="KW-1185">Reference proteome</keyword>
<reference evidence="2 3" key="1">
    <citation type="submission" date="2014-04" db="EMBL/GenBank/DDBJ databases">
        <authorList>
            <consortium name="DOE Joint Genome Institute"/>
            <person name="Kuo A."/>
            <person name="Kohler A."/>
            <person name="Nagy L.G."/>
            <person name="Floudas D."/>
            <person name="Copeland A."/>
            <person name="Barry K.W."/>
            <person name="Cichocki N."/>
            <person name="Veneault-Fourrey C."/>
            <person name="LaButti K."/>
            <person name="Lindquist E.A."/>
            <person name="Lipzen A."/>
            <person name="Lundell T."/>
            <person name="Morin E."/>
            <person name="Murat C."/>
            <person name="Sun H."/>
            <person name="Tunlid A."/>
            <person name="Henrissat B."/>
            <person name="Grigoriev I.V."/>
            <person name="Hibbett D.S."/>
            <person name="Martin F."/>
            <person name="Nordberg H.P."/>
            <person name="Cantor M.N."/>
            <person name="Hua S.X."/>
        </authorList>
    </citation>
    <scope>NUCLEOTIDE SEQUENCE [LARGE SCALE GENOMIC DNA]</scope>
    <source>
        <strain evidence="2 3">Foug A</strain>
    </source>
</reference>
<protein>
    <recommendedName>
        <fullName evidence="4">ARS-binding protein 1 N-terminal domain-containing protein</fullName>
    </recommendedName>
</protein>
<evidence type="ECO:0000313" key="2">
    <source>
        <dbReference type="EMBL" id="KIM65594.1"/>
    </source>
</evidence>
<dbReference type="Proteomes" id="UP000053989">
    <property type="component" value="Unassembled WGS sequence"/>
</dbReference>
<feature type="compositionally biased region" description="Polar residues" evidence="1">
    <location>
        <begin position="25"/>
        <end position="35"/>
    </location>
</feature>
<dbReference type="AlphaFoldDB" id="A0A0C3EBB2"/>
<feature type="non-terminal residue" evidence="2">
    <location>
        <position position="84"/>
    </location>
</feature>
<dbReference type="EMBL" id="KN822021">
    <property type="protein sequence ID" value="KIM65594.1"/>
    <property type="molecule type" value="Genomic_DNA"/>
</dbReference>
<sequence>KPRPKPAPYARKPRQKPLKDAPATSAKQQNSSSRENLTLHDWLTVFAYIDEHPTVSQVDVVEHFATQHTGALVFTQSTLSRKLK</sequence>
<feature type="region of interest" description="Disordered" evidence="1">
    <location>
        <begin position="1"/>
        <end position="35"/>
    </location>
</feature>
<dbReference type="InParanoid" id="A0A0C3EBB2"/>
<evidence type="ECO:0000256" key="1">
    <source>
        <dbReference type="SAM" id="MobiDB-lite"/>
    </source>
</evidence>
<accession>A0A0C3EBB2</accession>
<reference evidence="3" key="2">
    <citation type="submission" date="2015-01" db="EMBL/GenBank/DDBJ databases">
        <title>Evolutionary Origins and Diversification of the Mycorrhizal Mutualists.</title>
        <authorList>
            <consortium name="DOE Joint Genome Institute"/>
            <consortium name="Mycorrhizal Genomics Consortium"/>
            <person name="Kohler A."/>
            <person name="Kuo A."/>
            <person name="Nagy L.G."/>
            <person name="Floudas D."/>
            <person name="Copeland A."/>
            <person name="Barry K.W."/>
            <person name="Cichocki N."/>
            <person name="Veneault-Fourrey C."/>
            <person name="LaButti K."/>
            <person name="Lindquist E.A."/>
            <person name="Lipzen A."/>
            <person name="Lundell T."/>
            <person name="Morin E."/>
            <person name="Murat C."/>
            <person name="Riley R."/>
            <person name="Ohm R."/>
            <person name="Sun H."/>
            <person name="Tunlid A."/>
            <person name="Henrissat B."/>
            <person name="Grigoriev I.V."/>
            <person name="Hibbett D.S."/>
            <person name="Martin F."/>
        </authorList>
    </citation>
    <scope>NUCLEOTIDE SEQUENCE [LARGE SCALE GENOMIC DNA]</scope>
    <source>
        <strain evidence="3">Foug A</strain>
    </source>
</reference>
<organism evidence="2 3">
    <name type="scientific">Scleroderma citrinum Foug A</name>
    <dbReference type="NCBI Taxonomy" id="1036808"/>
    <lineage>
        <taxon>Eukaryota</taxon>
        <taxon>Fungi</taxon>
        <taxon>Dikarya</taxon>
        <taxon>Basidiomycota</taxon>
        <taxon>Agaricomycotina</taxon>
        <taxon>Agaricomycetes</taxon>
        <taxon>Agaricomycetidae</taxon>
        <taxon>Boletales</taxon>
        <taxon>Sclerodermatineae</taxon>
        <taxon>Sclerodermataceae</taxon>
        <taxon>Scleroderma</taxon>
    </lineage>
</organism>
<evidence type="ECO:0008006" key="4">
    <source>
        <dbReference type="Google" id="ProtNLM"/>
    </source>
</evidence>